<dbReference type="Proteomes" id="UP000573327">
    <property type="component" value="Unassembled WGS sequence"/>
</dbReference>
<feature type="transmembrane region" description="Helical" evidence="1">
    <location>
        <begin position="729"/>
        <end position="752"/>
    </location>
</feature>
<organism evidence="2 3">
    <name type="scientific">Kitasatospora gansuensis</name>
    <dbReference type="NCBI Taxonomy" id="258050"/>
    <lineage>
        <taxon>Bacteria</taxon>
        <taxon>Bacillati</taxon>
        <taxon>Actinomycetota</taxon>
        <taxon>Actinomycetes</taxon>
        <taxon>Kitasatosporales</taxon>
        <taxon>Streptomycetaceae</taxon>
        <taxon>Kitasatospora</taxon>
    </lineage>
</organism>
<protein>
    <recommendedName>
        <fullName evidence="4">Membrane-associated oxidoreductase</fullName>
    </recommendedName>
</protein>
<proteinExistence type="predicted"/>
<keyword evidence="1" id="KW-0812">Transmembrane</keyword>
<keyword evidence="1" id="KW-0472">Membrane</keyword>
<feature type="transmembrane region" description="Helical" evidence="1">
    <location>
        <begin position="653"/>
        <end position="675"/>
    </location>
</feature>
<gene>
    <name evidence="2" type="ORF">F4556_000593</name>
</gene>
<dbReference type="RefSeq" id="WP_184911387.1">
    <property type="nucleotide sequence ID" value="NZ_JACHJR010000001.1"/>
</dbReference>
<evidence type="ECO:0000313" key="3">
    <source>
        <dbReference type="Proteomes" id="UP000573327"/>
    </source>
</evidence>
<keyword evidence="3" id="KW-1185">Reference proteome</keyword>
<evidence type="ECO:0000313" key="2">
    <source>
        <dbReference type="EMBL" id="MBB4945058.1"/>
    </source>
</evidence>
<sequence length="761" mass="80350">MAPDDPTANWSEPERRLHADVLAGRPTVLGSGDARFGGGWGPERTIRGEVLRRLLTDAGLAPNLVRLRLGGARITGLLDLEASTLNGTLELTGCHADEAINLEQATAQGVYLETCSLAELRAAQLHTVHSLTLRDTSCGRIRLTEAKIDGRLVLRGATVAPAGDVKYALDLAGVSIGAYASFSDLTVAGTTHLTGAHIGGRLSLRGAQLRNRGGQALLALDLEVRETALLDRGFVSEGSVDLTGSVIGGSLELSGGTFEHAGATPALDLARITIKQNMLCQDGFTARGRVLLAGATISGNLMCDGGQFLHPSDTAIDAAGLTVGRDVFLRRAQCEQETDGAAFLAEGKVLLADAVIHGTLDCRGGTVTQTGTGEAALNARGMKVTRDLLLGHGFSAAGKVDLVGSEVGGRVVLSKGAFHNPGGVAISARQLIVRTSLLLTDDFLAHGQVDLSGAFVAGRLVVGGKIYSPGEEALILDRVRTGQDVEFESGLLVEGTLCMRMAQAGAGLTMKSPSLSQGREGLALTLRGTVIEGALTLVSIESLEGRVDLRQARAQTLIDNPKFWPDRNVLLADFIYQSLADIDTLAVDTRIKWLTPPDPDGYSSHTYQQLASVYRAAGRDDRARKVLYAGKKARPVHGWAKVGSKLLRYTVGYGYYPALSLVVLGLAEIAGWIFFSLQHEALRPAAALMSAYGSATEAKVHFQPFLYTLDLLLPVVSLGQRGMWLPQGAASWVVAALTVLGWVLGAVLAYGLGTAFQRRSS</sequence>
<dbReference type="AlphaFoldDB" id="A0A7W7WFK2"/>
<dbReference type="EMBL" id="JACHJR010000001">
    <property type="protein sequence ID" value="MBB4945058.1"/>
    <property type="molecule type" value="Genomic_DNA"/>
</dbReference>
<keyword evidence="1" id="KW-1133">Transmembrane helix</keyword>
<evidence type="ECO:0000256" key="1">
    <source>
        <dbReference type="SAM" id="Phobius"/>
    </source>
</evidence>
<name>A0A7W7WFK2_9ACTN</name>
<accession>A0A7W7WFK2</accession>
<evidence type="ECO:0008006" key="4">
    <source>
        <dbReference type="Google" id="ProtNLM"/>
    </source>
</evidence>
<reference evidence="2 3" key="1">
    <citation type="submission" date="2020-08" db="EMBL/GenBank/DDBJ databases">
        <title>Sequencing the genomes of 1000 actinobacteria strains.</title>
        <authorList>
            <person name="Klenk H.-P."/>
        </authorList>
    </citation>
    <scope>NUCLEOTIDE SEQUENCE [LARGE SCALE GENOMIC DNA]</scope>
    <source>
        <strain evidence="2 3">DSM 44786</strain>
    </source>
</reference>
<comment type="caution">
    <text evidence="2">The sequence shown here is derived from an EMBL/GenBank/DDBJ whole genome shotgun (WGS) entry which is preliminary data.</text>
</comment>